<comment type="similarity">
    <text evidence="2">Belongs to the acyl-CoA dehydrogenase family.</text>
</comment>
<keyword evidence="3" id="KW-0285">Flavoprotein</keyword>
<dbReference type="PANTHER" id="PTHR43884:SF12">
    <property type="entry name" value="ISOVALERYL-COA DEHYDROGENASE, MITOCHONDRIAL-RELATED"/>
    <property type="match status" value="1"/>
</dbReference>
<dbReference type="Pfam" id="PF02771">
    <property type="entry name" value="Acyl-CoA_dh_N"/>
    <property type="match status" value="1"/>
</dbReference>
<comment type="cofactor">
    <cofactor evidence="1">
        <name>FAD</name>
        <dbReference type="ChEBI" id="CHEBI:57692"/>
    </cofactor>
</comment>
<evidence type="ECO:0000256" key="1">
    <source>
        <dbReference type="ARBA" id="ARBA00001974"/>
    </source>
</evidence>
<keyword evidence="8" id="KW-1185">Reference proteome</keyword>
<protein>
    <submittedName>
        <fullName evidence="7">Acyl-CoA dehydrogenase/oxidase</fullName>
    </submittedName>
</protein>
<feature type="domain" description="Acyl-CoA dehydrogenase/oxidase N-terminal" evidence="6">
    <location>
        <begin position="7"/>
        <end position="124"/>
    </location>
</feature>
<keyword evidence="4" id="KW-0274">FAD</keyword>
<sequence length="428" mass="46567">MTNYALSEDQIEVRRAAAQFAKEHIGPAADIYQGLSTQQARFREIRPFYEKLVKAGYLRSFIPAPFGGTGGSFLDMSLIVEEFWAVDTSVNMALLGTALGLMPLILGGTAEQRDRFMKPFISGEGDHLASLAHSEPGGTANYLEEGGRGLAVTARKEGDEYVVNGEKLWTTNSGGWDSKGATLTCLCVRYSEDGGPEKPDVDPASNIMILLVTREVIEQNEPDAFQILSEPDLMGNVGANGPHTRYTNFRVPADHLLVPRGGPTVALIQQAFSLTAALVGSMACGVMRRAFEVALKFAKEDNRGGSVPIIQRQSVADLLINCKIKIDTSRLLTRNALDSFDKGTGDAASRLESCLQTKIYCGDAAVQAVWETMQAVGMRSYQAQSGLPALFNDAAVFALFDGGNVGIRRRQYEKLLQASDYEPWKNSY</sequence>
<gene>
    <name evidence="7" type="ORF">B0T11DRAFT_268689</name>
</gene>
<reference evidence="7" key="1">
    <citation type="journal article" date="2021" name="Nat. Commun.">
        <title>Genetic determinants of endophytism in the Arabidopsis root mycobiome.</title>
        <authorList>
            <person name="Mesny F."/>
            <person name="Miyauchi S."/>
            <person name="Thiergart T."/>
            <person name="Pickel B."/>
            <person name="Atanasova L."/>
            <person name="Karlsson M."/>
            <person name="Huettel B."/>
            <person name="Barry K.W."/>
            <person name="Haridas S."/>
            <person name="Chen C."/>
            <person name="Bauer D."/>
            <person name="Andreopoulos W."/>
            <person name="Pangilinan J."/>
            <person name="LaButti K."/>
            <person name="Riley R."/>
            <person name="Lipzen A."/>
            <person name="Clum A."/>
            <person name="Drula E."/>
            <person name="Henrissat B."/>
            <person name="Kohler A."/>
            <person name="Grigoriev I.V."/>
            <person name="Martin F.M."/>
            <person name="Hacquard S."/>
        </authorList>
    </citation>
    <scope>NUCLEOTIDE SEQUENCE</scope>
    <source>
        <strain evidence="7">MPI-CAGE-AT-0016</strain>
    </source>
</reference>
<evidence type="ECO:0000256" key="3">
    <source>
        <dbReference type="ARBA" id="ARBA00022630"/>
    </source>
</evidence>
<dbReference type="CDD" id="cd00567">
    <property type="entry name" value="ACAD"/>
    <property type="match status" value="1"/>
</dbReference>
<evidence type="ECO:0000259" key="6">
    <source>
        <dbReference type="Pfam" id="PF02771"/>
    </source>
</evidence>
<accession>A0A8K0TLQ7</accession>
<organism evidence="7 8">
    <name type="scientific">Plectosphaerella cucumerina</name>
    <dbReference type="NCBI Taxonomy" id="40658"/>
    <lineage>
        <taxon>Eukaryota</taxon>
        <taxon>Fungi</taxon>
        <taxon>Dikarya</taxon>
        <taxon>Ascomycota</taxon>
        <taxon>Pezizomycotina</taxon>
        <taxon>Sordariomycetes</taxon>
        <taxon>Hypocreomycetidae</taxon>
        <taxon>Glomerellales</taxon>
        <taxon>Plectosphaerellaceae</taxon>
        <taxon>Plectosphaerella</taxon>
    </lineage>
</organism>
<dbReference type="GO" id="GO:0050660">
    <property type="term" value="F:flavin adenine dinucleotide binding"/>
    <property type="evidence" value="ECO:0007669"/>
    <property type="project" value="InterPro"/>
</dbReference>
<comment type="caution">
    <text evidence="7">The sequence shown here is derived from an EMBL/GenBank/DDBJ whole genome shotgun (WGS) entry which is preliminary data.</text>
</comment>
<dbReference type="PANTHER" id="PTHR43884">
    <property type="entry name" value="ACYL-COA DEHYDROGENASE"/>
    <property type="match status" value="1"/>
</dbReference>
<feature type="domain" description="Acyl-CoA dehydrogenase/oxidase C-terminal" evidence="5">
    <location>
        <begin position="267"/>
        <end position="403"/>
    </location>
</feature>
<dbReference type="InterPro" id="IPR009075">
    <property type="entry name" value="AcylCo_DH/oxidase_C"/>
</dbReference>
<dbReference type="EMBL" id="JAGPXD010000001">
    <property type="protein sequence ID" value="KAH7374498.1"/>
    <property type="molecule type" value="Genomic_DNA"/>
</dbReference>
<dbReference type="InterPro" id="IPR013786">
    <property type="entry name" value="AcylCoA_DH/ox_N"/>
</dbReference>
<name>A0A8K0TLQ7_9PEZI</name>
<dbReference type="GO" id="GO:0033539">
    <property type="term" value="P:fatty acid beta-oxidation using acyl-CoA dehydrogenase"/>
    <property type="evidence" value="ECO:0007669"/>
    <property type="project" value="TreeGrafter"/>
</dbReference>
<dbReference type="AlphaFoldDB" id="A0A8K0TLQ7"/>
<dbReference type="Pfam" id="PF00441">
    <property type="entry name" value="Acyl-CoA_dh_1"/>
    <property type="match status" value="1"/>
</dbReference>
<dbReference type="GO" id="GO:0003995">
    <property type="term" value="F:acyl-CoA dehydrogenase activity"/>
    <property type="evidence" value="ECO:0007669"/>
    <property type="project" value="TreeGrafter"/>
</dbReference>
<dbReference type="SUPFAM" id="SSF47203">
    <property type="entry name" value="Acyl-CoA dehydrogenase C-terminal domain-like"/>
    <property type="match status" value="1"/>
</dbReference>
<dbReference type="InterPro" id="IPR037069">
    <property type="entry name" value="AcylCoA_DH/ox_N_sf"/>
</dbReference>
<evidence type="ECO:0000313" key="7">
    <source>
        <dbReference type="EMBL" id="KAH7374498.1"/>
    </source>
</evidence>
<evidence type="ECO:0000256" key="2">
    <source>
        <dbReference type="ARBA" id="ARBA00009347"/>
    </source>
</evidence>
<dbReference type="Proteomes" id="UP000813385">
    <property type="component" value="Unassembled WGS sequence"/>
</dbReference>
<dbReference type="Gene3D" id="2.40.110.10">
    <property type="entry name" value="Butyryl-CoA Dehydrogenase, subunit A, domain 2"/>
    <property type="match status" value="1"/>
</dbReference>
<dbReference type="Gene3D" id="1.10.540.10">
    <property type="entry name" value="Acyl-CoA dehydrogenase/oxidase, N-terminal domain"/>
    <property type="match status" value="1"/>
</dbReference>
<dbReference type="Gene3D" id="1.20.140.10">
    <property type="entry name" value="Butyryl-CoA Dehydrogenase, subunit A, domain 3"/>
    <property type="match status" value="1"/>
</dbReference>
<proteinExistence type="inferred from homology"/>
<dbReference type="InterPro" id="IPR009100">
    <property type="entry name" value="AcylCoA_DH/oxidase_NM_dom_sf"/>
</dbReference>
<evidence type="ECO:0000313" key="8">
    <source>
        <dbReference type="Proteomes" id="UP000813385"/>
    </source>
</evidence>
<dbReference type="OrthoDB" id="10016597at2759"/>
<evidence type="ECO:0000256" key="4">
    <source>
        <dbReference type="ARBA" id="ARBA00022827"/>
    </source>
</evidence>
<dbReference type="InterPro" id="IPR046373">
    <property type="entry name" value="Acyl-CoA_Oxase/DH_mid-dom_sf"/>
</dbReference>
<dbReference type="InterPro" id="IPR036250">
    <property type="entry name" value="AcylCo_DH-like_C"/>
</dbReference>
<dbReference type="GO" id="GO:0046359">
    <property type="term" value="P:butyrate catabolic process"/>
    <property type="evidence" value="ECO:0007669"/>
    <property type="project" value="TreeGrafter"/>
</dbReference>
<dbReference type="SUPFAM" id="SSF56645">
    <property type="entry name" value="Acyl-CoA dehydrogenase NM domain-like"/>
    <property type="match status" value="1"/>
</dbReference>
<evidence type="ECO:0000259" key="5">
    <source>
        <dbReference type="Pfam" id="PF00441"/>
    </source>
</evidence>